<dbReference type="GO" id="GO:0031647">
    <property type="term" value="P:regulation of protein stability"/>
    <property type="evidence" value="ECO:0007669"/>
    <property type="project" value="TreeGrafter"/>
</dbReference>
<proteinExistence type="predicted"/>
<gene>
    <name evidence="1" type="ORF">HZH66_002618</name>
</gene>
<comment type="caution">
    <text evidence="1">The sequence shown here is derived from an EMBL/GenBank/DDBJ whole genome shotgun (WGS) entry which is preliminary data.</text>
</comment>
<dbReference type="Proteomes" id="UP000614350">
    <property type="component" value="Unassembled WGS sequence"/>
</dbReference>
<name>A0A834KJS0_VESVU</name>
<protein>
    <recommendedName>
        <fullName evidence="3">Transmembrane protein 183</fullName>
    </recommendedName>
</protein>
<dbReference type="AlphaFoldDB" id="A0A834KJS0"/>
<evidence type="ECO:0000313" key="2">
    <source>
        <dbReference type="Proteomes" id="UP000614350"/>
    </source>
</evidence>
<evidence type="ECO:0008006" key="3">
    <source>
        <dbReference type="Google" id="ProtNLM"/>
    </source>
</evidence>
<dbReference type="InterPro" id="IPR026509">
    <property type="entry name" value="TMEM183"/>
</dbReference>
<dbReference type="PANTHER" id="PTHR20988">
    <property type="entry name" value="TRANSMEMBRANE PROTEIN 183A-RELATED"/>
    <property type="match status" value="1"/>
</dbReference>
<dbReference type="GO" id="GO:0019005">
    <property type="term" value="C:SCF ubiquitin ligase complex"/>
    <property type="evidence" value="ECO:0007669"/>
    <property type="project" value="TreeGrafter"/>
</dbReference>
<dbReference type="PANTHER" id="PTHR20988:SF2">
    <property type="entry name" value="TRANSMEMBRANE PROTEIN 183A-RELATED"/>
    <property type="match status" value="1"/>
</dbReference>
<reference evidence="1" key="1">
    <citation type="journal article" date="2020" name="G3 (Bethesda)">
        <title>High-Quality Assemblies for Three Invasive Social Wasps from the &lt;i&gt;Vespula&lt;/i&gt; Genus.</title>
        <authorList>
            <person name="Harrop T.W.R."/>
            <person name="Guhlin J."/>
            <person name="McLaughlin G.M."/>
            <person name="Permina E."/>
            <person name="Stockwell P."/>
            <person name="Gilligan J."/>
            <person name="Le Lec M.F."/>
            <person name="Gruber M.A.M."/>
            <person name="Quinn O."/>
            <person name="Lovegrove M."/>
            <person name="Duncan E.J."/>
            <person name="Remnant E.J."/>
            <person name="Van Eeckhoven J."/>
            <person name="Graham B."/>
            <person name="Knapp R.A."/>
            <person name="Langford K.W."/>
            <person name="Kronenberg Z."/>
            <person name="Press M.O."/>
            <person name="Eacker S.M."/>
            <person name="Wilson-Rankin E.E."/>
            <person name="Purcell J."/>
            <person name="Lester P.J."/>
            <person name="Dearden P.K."/>
        </authorList>
    </citation>
    <scope>NUCLEOTIDE SEQUENCE</scope>
    <source>
        <strain evidence="1">Marl-1</strain>
    </source>
</reference>
<accession>A0A834KJS0</accession>
<organism evidence="1 2">
    <name type="scientific">Vespula vulgaris</name>
    <name type="common">Yellow jacket</name>
    <name type="synonym">Wasp</name>
    <dbReference type="NCBI Taxonomy" id="7454"/>
    <lineage>
        <taxon>Eukaryota</taxon>
        <taxon>Metazoa</taxon>
        <taxon>Ecdysozoa</taxon>
        <taxon>Arthropoda</taxon>
        <taxon>Hexapoda</taxon>
        <taxon>Insecta</taxon>
        <taxon>Pterygota</taxon>
        <taxon>Neoptera</taxon>
        <taxon>Endopterygota</taxon>
        <taxon>Hymenoptera</taxon>
        <taxon>Apocrita</taxon>
        <taxon>Aculeata</taxon>
        <taxon>Vespoidea</taxon>
        <taxon>Vespidae</taxon>
        <taxon>Vespinae</taxon>
        <taxon>Vespula</taxon>
    </lineage>
</organism>
<evidence type="ECO:0000313" key="1">
    <source>
        <dbReference type="EMBL" id="KAF7408081.1"/>
    </source>
</evidence>
<sequence>MCLNNGKQRNNGRDKDKQLTFPILIETNFNSTSIYKSLKRDRGIRSPQHNRQILYATSPPINSTLSGTEPIEPRTRESAYPAVNIFNSSIKEVDSSIEFSSVNPHHRNRSTLLEMSPTKQKTFIKDLFHKKHSRNQKKKSNEEIRECNGIDYPLDIWFIISEYIKPEAIGKFACICRSSYYVTTTAKFWFHLYKTYYKFVPGIPERLQPHWMVLRHELRLCVIRTLHYSYFAERSISNYVSQLQQREPHSLVKRQCSLMWHKTRLNRWYFFFKLKEISRICNGTLIQQNKNIHEQMNDVERAEKINGNPEEGCKLLHVRSVKYSKLPFVIGLILQKLSVTLMPGLKYLRLQLEFGTSDLPNALTNQVILNYVNDYEVLDWWHPRYPHQDTISHLCEIGSTVHLTSNDTWE</sequence>
<keyword evidence="2" id="KW-1185">Reference proteome</keyword>
<dbReference type="EMBL" id="JACSEA010000002">
    <property type="protein sequence ID" value="KAF7408081.1"/>
    <property type="molecule type" value="Genomic_DNA"/>
</dbReference>